<proteinExistence type="predicted"/>
<organism evidence="2 3">
    <name type="scientific">Pseudoroseomonas cervicalis ATCC 49957</name>
    <dbReference type="NCBI Taxonomy" id="525371"/>
    <lineage>
        <taxon>Bacteria</taxon>
        <taxon>Pseudomonadati</taxon>
        <taxon>Pseudomonadota</taxon>
        <taxon>Alphaproteobacteria</taxon>
        <taxon>Acetobacterales</taxon>
        <taxon>Roseomonadaceae</taxon>
        <taxon>Roseomonas</taxon>
    </lineage>
</organism>
<sequence length="111" mass="10741">ELAGAAGHGHGGGGPALAADLAEGVGHGVAVGGQAAGDQAGQLRHLARFDPQARGQDGRFRRMGGGQGGVTHSSASSFQDKGMMPAHSGKRPPGANVAVPGQACAVPEGEA</sequence>
<comment type="caution">
    <text evidence="2">The sequence shown here is derived from an EMBL/GenBank/DDBJ whole genome shotgun (WGS) entry which is preliminary data.</text>
</comment>
<dbReference type="Proteomes" id="UP000005324">
    <property type="component" value="Unassembled WGS sequence"/>
</dbReference>
<feature type="compositionally biased region" description="Polar residues" evidence="1">
    <location>
        <begin position="70"/>
        <end position="79"/>
    </location>
</feature>
<evidence type="ECO:0000313" key="2">
    <source>
        <dbReference type="EMBL" id="EFH11694.1"/>
    </source>
</evidence>
<accession>D5RLV8</accession>
<gene>
    <name evidence="2" type="ORF">HMPREF0731_2069</name>
</gene>
<evidence type="ECO:0000313" key="3">
    <source>
        <dbReference type="Proteomes" id="UP000005324"/>
    </source>
</evidence>
<protein>
    <submittedName>
        <fullName evidence="2">Uncharacterized protein</fullName>
    </submittedName>
</protein>
<name>D5RLV8_9PROT</name>
<feature type="region of interest" description="Disordered" evidence="1">
    <location>
        <begin position="51"/>
        <end position="111"/>
    </location>
</feature>
<feature type="non-terminal residue" evidence="2">
    <location>
        <position position="1"/>
    </location>
</feature>
<reference evidence="2 3" key="1">
    <citation type="submission" date="2010-04" db="EMBL/GenBank/DDBJ databases">
        <authorList>
            <person name="Qin X."/>
            <person name="Bachman B."/>
            <person name="Battles P."/>
            <person name="Bell A."/>
            <person name="Bess C."/>
            <person name="Bickham C."/>
            <person name="Chaboub L."/>
            <person name="Chen D."/>
            <person name="Coyle M."/>
            <person name="Deiros D.R."/>
            <person name="Dinh H."/>
            <person name="Forbes L."/>
            <person name="Fowler G."/>
            <person name="Francisco L."/>
            <person name="Fu Q."/>
            <person name="Gubbala S."/>
            <person name="Hale W."/>
            <person name="Han Y."/>
            <person name="Hemphill L."/>
            <person name="Highlander S.K."/>
            <person name="Hirani K."/>
            <person name="Hogues M."/>
            <person name="Jackson L."/>
            <person name="Jakkamsetti A."/>
            <person name="Javaid M."/>
            <person name="Jiang H."/>
            <person name="Korchina V."/>
            <person name="Kovar C."/>
            <person name="Lara F."/>
            <person name="Lee S."/>
            <person name="Mata R."/>
            <person name="Mathew T."/>
            <person name="Moen C."/>
            <person name="Morales K."/>
            <person name="Munidasa M."/>
            <person name="Nazareth L."/>
            <person name="Ngo R."/>
            <person name="Nguyen L."/>
            <person name="Okwuonu G."/>
            <person name="Ongeri F."/>
            <person name="Patil S."/>
            <person name="Petrosino J."/>
            <person name="Pham C."/>
            <person name="Pham P."/>
            <person name="Pu L.-L."/>
            <person name="Puazo M."/>
            <person name="Raj R."/>
            <person name="Reid J."/>
            <person name="Rouhana J."/>
            <person name="Saada N."/>
            <person name="Shang Y."/>
            <person name="Simmons D."/>
            <person name="Thornton R."/>
            <person name="Warren J."/>
            <person name="Weissenberger G."/>
            <person name="Zhang J."/>
            <person name="Zhang L."/>
            <person name="Zhou C."/>
            <person name="Zhu D."/>
            <person name="Muzny D."/>
            <person name="Worley K."/>
            <person name="Gibbs R."/>
        </authorList>
    </citation>
    <scope>NUCLEOTIDE SEQUENCE [LARGE SCALE GENOMIC DNA]</scope>
    <source>
        <strain evidence="2 3">ATCC 49957</strain>
    </source>
</reference>
<dbReference type="EMBL" id="ADVL01000331">
    <property type="protein sequence ID" value="EFH11694.1"/>
    <property type="molecule type" value="Genomic_DNA"/>
</dbReference>
<keyword evidence="3" id="KW-1185">Reference proteome</keyword>
<dbReference type="AlphaFoldDB" id="D5RLV8"/>
<dbReference type="HOGENOM" id="CLU_2163866_0_0_5"/>
<evidence type="ECO:0000256" key="1">
    <source>
        <dbReference type="SAM" id="MobiDB-lite"/>
    </source>
</evidence>